<protein>
    <recommendedName>
        <fullName evidence="3">Reverse transcriptase domain-containing protein</fullName>
    </recommendedName>
</protein>
<evidence type="ECO:0000313" key="1">
    <source>
        <dbReference type="EMBL" id="KAJ4426627.1"/>
    </source>
</evidence>
<sequence length="153" mass="17325">MVKDGFSVNESAIRKVQDNTNGLELNGLHQLLVNANDVNMLPENPQTIRENTEILLEASKAIGLEVNPEKTKLARLVDRTSKINGLRIEDYDLHDQFLFEDIAGSTSAGLVSAVEWCFVMLVLHVKCHGMKDVLQKHRKLYSKECNLHTKYLH</sequence>
<dbReference type="Proteomes" id="UP001148838">
    <property type="component" value="Unassembled WGS sequence"/>
</dbReference>
<proteinExistence type="predicted"/>
<evidence type="ECO:0008006" key="3">
    <source>
        <dbReference type="Google" id="ProtNLM"/>
    </source>
</evidence>
<gene>
    <name evidence="1" type="ORF">ANN_26425</name>
</gene>
<organism evidence="1 2">
    <name type="scientific">Periplaneta americana</name>
    <name type="common">American cockroach</name>
    <name type="synonym">Blatta americana</name>
    <dbReference type="NCBI Taxonomy" id="6978"/>
    <lineage>
        <taxon>Eukaryota</taxon>
        <taxon>Metazoa</taxon>
        <taxon>Ecdysozoa</taxon>
        <taxon>Arthropoda</taxon>
        <taxon>Hexapoda</taxon>
        <taxon>Insecta</taxon>
        <taxon>Pterygota</taxon>
        <taxon>Neoptera</taxon>
        <taxon>Polyneoptera</taxon>
        <taxon>Dictyoptera</taxon>
        <taxon>Blattodea</taxon>
        <taxon>Blattoidea</taxon>
        <taxon>Blattidae</taxon>
        <taxon>Blattinae</taxon>
        <taxon>Periplaneta</taxon>
    </lineage>
</organism>
<keyword evidence="2" id="KW-1185">Reference proteome</keyword>
<comment type="caution">
    <text evidence="1">The sequence shown here is derived from an EMBL/GenBank/DDBJ whole genome shotgun (WGS) entry which is preliminary data.</text>
</comment>
<dbReference type="EMBL" id="JAJSOF020000039">
    <property type="protein sequence ID" value="KAJ4426627.1"/>
    <property type="molecule type" value="Genomic_DNA"/>
</dbReference>
<evidence type="ECO:0000313" key="2">
    <source>
        <dbReference type="Proteomes" id="UP001148838"/>
    </source>
</evidence>
<name>A0ABQ8RY17_PERAM</name>
<accession>A0ABQ8RY17</accession>
<reference evidence="1 2" key="1">
    <citation type="journal article" date="2022" name="Allergy">
        <title>Genome assembly and annotation of Periplaneta americana reveal a comprehensive cockroach allergen profile.</title>
        <authorList>
            <person name="Wang L."/>
            <person name="Xiong Q."/>
            <person name="Saelim N."/>
            <person name="Wang L."/>
            <person name="Nong W."/>
            <person name="Wan A.T."/>
            <person name="Shi M."/>
            <person name="Liu X."/>
            <person name="Cao Q."/>
            <person name="Hui J.H.L."/>
            <person name="Sookrung N."/>
            <person name="Leung T.F."/>
            <person name="Tungtrongchitr A."/>
            <person name="Tsui S.K.W."/>
        </authorList>
    </citation>
    <scope>NUCLEOTIDE SEQUENCE [LARGE SCALE GENOMIC DNA]</scope>
    <source>
        <strain evidence="1">PWHHKU_190912</strain>
    </source>
</reference>